<evidence type="ECO:0000313" key="1">
    <source>
        <dbReference type="EMBL" id="PCI75370.1"/>
    </source>
</evidence>
<dbReference type="InterPro" id="IPR011990">
    <property type="entry name" value="TPR-like_helical_dom_sf"/>
</dbReference>
<reference evidence="2" key="1">
    <citation type="submission" date="2017-08" db="EMBL/GenBank/DDBJ databases">
        <title>A dynamic microbial community with high functional redundancy inhabits the cold, oxic subseafloor aquifer.</title>
        <authorList>
            <person name="Tully B.J."/>
            <person name="Wheat C.G."/>
            <person name="Glazer B.T."/>
            <person name="Huber J.A."/>
        </authorList>
    </citation>
    <scope>NUCLEOTIDE SEQUENCE [LARGE SCALE GENOMIC DNA]</scope>
</reference>
<dbReference type="EMBL" id="NVUK01000049">
    <property type="protein sequence ID" value="PCI75370.1"/>
    <property type="molecule type" value="Genomic_DNA"/>
</dbReference>
<evidence type="ECO:0000313" key="2">
    <source>
        <dbReference type="Proteomes" id="UP000218775"/>
    </source>
</evidence>
<gene>
    <name evidence="1" type="ORF">COB21_05750</name>
</gene>
<dbReference type="Proteomes" id="UP000218775">
    <property type="component" value="Unassembled WGS sequence"/>
</dbReference>
<sequence>MKKLTLKKQTTPHLELEAITLVERIHNKELNPVQTETLEVFFKLFEKRKFRKAYSLLQNLLVELPKNPYLLDYQALTLIQRKRLFKSRKVVEQNYLYNPSILFVKVRYADLLIQKKQPHLVEELFTLPLDLKKLYPKQTTFLLSDYVAFMSMAAWYHYSKKEQDQALIYAYMVKNITKSCSSINCLLKKMYRKKRRFRFRKK</sequence>
<organism evidence="1 2">
    <name type="scientific">Aerophobetes bacterium</name>
    <dbReference type="NCBI Taxonomy" id="2030807"/>
    <lineage>
        <taxon>Bacteria</taxon>
        <taxon>Candidatus Aerophobota</taxon>
    </lineage>
</organism>
<dbReference type="Gene3D" id="1.25.40.10">
    <property type="entry name" value="Tetratricopeptide repeat domain"/>
    <property type="match status" value="1"/>
</dbReference>
<accession>A0A2A4WYI7</accession>
<comment type="caution">
    <text evidence="1">The sequence shown here is derived from an EMBL/GenBank/DDBJ whole genome shotgun (WGS) entry which is preliminary data.</text>
</comment>
<proteinExistence type="predicted"/>
<dbReference type="SUPFAM" id="SSF48452">
    <property type="entry name" value="TPR-like"/>
    <property type="match status" value="1"/>
</dbReference>
<protein>
    <submittedName>
        <fullName evidence="1">Uncharacterized protein</fullName>
    </submittedName>
</protein>
<dbReference type="AlphaFoldDB" id="A0A2A4WYI7"/>
<name>A0A2A4WYI7_UNCAE</name>